<dbReference type="STRING" id="1313296.SAMN05661091_3348"/>
<sequence>MSKDGQHIIFDMDDTLIHCNKYFDLILGEFFELMTTWFQEYGVTTEQIRTKQMEIDVAGVDKLGFASANFPQSLIDTYQFFCKLHHKTPVLHEEEELFKLGLSVYDQEVEAYPGMVETLDTLQNEGHRLYLYTGGETRIQKRKIEQMKLADFFEDRIYIRQHKNVRALEEILSTGQFNRPLTWMIGNSLRTDVVPALTAGINSIYIKQQREWHYNLVELKHEPHNVLFTVSALTEVPEIIADNAITNS</sequence>
<protein>
    <submittedName>
        <fullName evidence="4">Putative hydrolase of the HAD superfamily</fullName>
    </submittedName>
</protein>
<dbReference type="GO" id="GO:0016791">
    <property type="term" value="F:phosphatase activity"/>
    <property type="evidence" value="ECO:0007669"/>
    <property type="project" value="TreeGrafter"/>
</dbReference>
<gene>
    <name evidence="4" type="ORF">SAMN05661091_3348</name>
</gene>
<dbReference type="InterPro" id="IPR051400">
    <property type="entry name" value="HAD-like_hydrolase"/>
</dbReference>
<evidence type="ECO:0000313" key="4">
    <source>
        <dbReference type="EMBL" id="SMF86277.1"/>
    </source>
</evidence>
<dbReference type="Pfam" id="PF00702">
    <property type="entry name" value="Hydrolase"/>
    <property type="match status" value="1"/>
</dbReference>
<keyword evidence="5" id="KW-1185">Reference proteome</keyword>
<dbReference type="SFLD" id="SFLDS00003">
    <property type="entry name" value="Haloacid_Dehalogenase"/>
    <property type="match status" value="1"/>
</dbReference>
<accession>A0A1X7HGL5</accession>
<dbReference type="EMBL" id="LT840184">
    <property type="protein sequence ID" value="SMF86277.1"/>
    <property type="molecule type" value="Genomic_DNA"/>
</dbReference>
<dbReference type="InterPro" id="IPR023198">
    <property type="entry name" value="PGP-like_dom2"/>
</dbReference>
<dbReference type="InterPro" id="IPR036412">
    <property type="entry name" value="HAD-like_sf"/>
</dbReference>
<evidence type="ECO:0000256" key="2">
    <source>
        <dbReference type="ARBA" id="ARBA00022801"/>
    </source>
</evidence>
<dbReference type="Proteomes" id="UP000192940">
    <property type="component" value="Chromosome I"/>
</dbReference>
<evidence type="ECO:0000313" key="5">
    <source>
        <dbReference type="Proteomes" id="UP000192940"/>
    </source>
</evidence>
<dbReference type="SUPFAM" id="SSF56784">
    <property type="entry name" value="HAD-like"/>
    <property type="match status" value="1"/>
</dbReference>
<dbReference type="RefSeq" id="WP_208914213.1">
    <property type="nucleotide sequence ID" value="NZ_LT840184.1"/>
</dbReference>
<dbReference type="PANTHER" id="PTHR46470">
    <property type="entry name" value="N-ACYLNEURAMINATE-9-PHOSPHATASE"/>
    <property type="match status" value="1"/>
</dbReference>
<evidence type="ECO:0000256" key="1">
    <source>
        <dbReference type="ARBA" id="ARBA00022723"/>
    </source>
</evidence>
<keyword evidence="3" id="KW-0460">Magnesium</keyword>
<reference evidence="5" key="1">
    <citation type="submission" date="2017-04" db="EMBL/GenBank/DDBJ databases">
        <authorList>
            <person name="Varghese N."/>
            <person name="Submissions S."/>
        </authorList>
    </citation>
    <scope>NUCLEOTIDE SEQUENCE [LARGE SCALE GENOMIC DNA]</scope>
    <source>
        <strain evidence="5">N3/975</strain>
    </source>
</reference>
<dbReference type="InterPro" id="IPR023214">
    <property type="entry name" value="HAD_sf"/>
</dbReference>
<organism evidence="4 5">
    <name type="scientific">Paenibacillus uliginis N3/975</name>
    <dbReference type="NCBI Taxonomy" id="1313296"/>
    <lineage>
        <taxon>Bacteria</taxon>
        <taxon>Bacillati</taxon>
        <taxon>Bacillota</taxon>
        <taxon>Bacilli</taxon>
        <taxon>Bacillales</taxon>
        <taxon>Paenibacillaceae</taxon>
        <taxon>Paenibacillus</taxon>
    </lineage>
</organism>
<dbReference type="PANTHER" id="PTHR46470:SF2">
    <property type="entry name" value="GLYCERALDEHYDE 3-PHOSPHATE PHOSPHATASE"/>
    <property type="match status" value="1"/>
</dbReference>
<dbReference type="SFLD" id="SFLDG01129">
    <property type="entry name" value="C1.5:_HAD__Beta-PGM__Phosphata"/>
    <property type="match status" value="1"/>
</dbReference>
<keyword evidence="2 4" id="KW-0378">Hydrolase</keyword>
<dbReference type="GO" id="GO:0046872">
    <property type="term" value="F:metal ion binding"/>
    <property type="evidence" value="ECO:0007669"/>
    <property type="project" value="UniProtKB-KW"/>
</dbReference>
<dbReference type="AlphaFoldDB" id="A0A1X7HGL5"/>
<keyword evidence="1" id="KW-0479">Metal-binding</keyword>
<dbReference type="Gene3D" id="1.10.150.240">
    <property type="entry name" value="Putative phosphatase, domain 2"/>
    <property type="match status" value="1"/>
</dbReference>
<name>A0A1X7HGL5_9BACL</name>
<proteinExistence type="predicted"/>
<dbReference type="Gene3D" id="3.40.50.1000">
    <property type="entry name" value="HAD superfamily/HAD-like"/>
    <property type="match status" value="1"/>
</dbReference>
<evidence type="ECO:0000256" key="3">
    <source>
        <dbReference type="ARBA" id="ARBA00022842"/>
    </source>
</evidence>